<dbReference type="PANTHER" id="PTHR38031:SF1">
    <property type="entry name" value="SULFUR CARRIER PROTEIN CYSO"/>
    <property type="match status" value="1"/>
</dbReference>
<gene>
    <name evidence="1" type="ORF">LJD61_06005</name>
</gene>
<comment type="caution">
    <text evidence="1">The sequence shown here is derived from an EMBL/GenBank/DDBJ whole genome shotgun (WGS) entry which is preliminary data.</text>
</comment>
<dbReference type="InterPro" id="IPR003749">
    <property type="entry name" value="ThiS/MoaD-like"/>
</dbReference>
<dbReference type="InterPro" id="IPR012675">
    <property type="entry name" value="Beta-grasp_dom_sf"/>
</dbReference>
<accession>A0ABT1NFI4</accession>
<evidence type="ECO:0000313" key="1">
    <source>
        <dbReference type="EMBL" id="MCQ1529101.1"/>
    </source>
</evidence>
<dbReference type="CDD" id="cd17040">
    <property type="entry name" value="Ubl_MoaD_like"/>
    <property type="match status" value="1"/>
</dbReference>
<proteinExistence type="predicted"/>
<dbReference type="PANTHER" id="PTHR38031">
    <property type="entry name" value="SULFUR CARRIER PROTEIN SLR0821-RELATED"/>
    <property type="match status" value="1"/>
</dbReference>
<reference evidence="1 2" key="1">
    <citation type="submission" date="2021-10" db="EMBL/GenBank/DDBJ databases">
        <title>Lutispora strain m25 sp. nov., a thermophilic, non-spore-forming bacterium isolated from a lab-scale methanogenic bioreactor digesting anaerobic sludge.</title>
        <authorList>
            <person name="El Houari A."/>
            <person name="Mcdonald J."/>
        </authorList>
    </citation>
    <scope>NUCLEOTIDE SEQUENCE [LARGE SCALE GENOMIC DNA]</scope>
    <source>
        <strain evidence="2">m25</strain>
    </source>
</reference>
<keyword evidence="2" id="KW-1185">Reference proteome</keyword>
<dbReference type="InterPro" id="IPR052045">
    <property type="entry name" value="Sulfur_Carrier/Prot_Modifier"/>
</dbReference>
<protein>
    <submittedName>
        <fullName evidence="1">MoaD/ThiS family protein</fullName>
    </submittedName>
</protein>
<organism evidence="1 2">
    <name type="scientific">Lutispora saccharofermentans</name>
    <dbReference type="NCBI Taxonomy" id="3024236"/>
    <lineage>
        <taxon>Bacteria</taxon>
        <taxon>Bacillati</taxon>
        <taxon>Bacillota</taxon>
        <taxon>Clostridia</taxon>
        <taxon>Lutisporales</taxon>
        <taxon>Lutisporaceae</taxon>
        <taxon>Lutispora</taxon>
    </lineage>
</organism>
<dbReference type="InterPro" id="IPR016155">
    <property type="entry name" value="Mopterin_synth/thiamin_S_b"/>
</dbReference>
<evidence type="ECO:0000313" key="2">
    <source>
        <dbReference type="Proteomes" id="UP001651880"/>
    </source>
</evidence>
<dbReference type="RefSeq" id="WP_255226617.1">
    <property type="nucleotide sequence ID" value="NZ_JAJEKE010000003.1"/>
</dbReference>
<name>A0ABT1NFI4_9FIRM</name>
<sequence length="82" mass="9067">MVKVRFFGMIRMKIKESSLEIEADSVSELLKKLPMMFAEIAPADLKNCIIYVNGTDIVKLKLYGTALKEGDEVQVFSPVAGG</sequence>
<dbReference type="Pfam" id="PF02597">
    <property type="entry name" value="ThiS"/>
    <property type="match status" value="1"/>
</dbReference>
<dbReference type="EMBL" id="JAJEKE010000003">
    <property type="protein sequence ID" value="MCQ1529101.1"/>
    <property type="molecule type" value="Genomic_DNA"/>
</dbReference>
<dbReference type="SUPFAM" id="SSF54285">
    <property type="entry name" value="MoaD/ThiS"/>
    <property type="match status" value="1"/>
</dbReference>
<dbReference type="Gene3D" id="3.10.20.30">
    <property type="match status" value="1"/>
</dbReference>
<dbReference type="Proteomes" id="UP001651880">
    <property type="component" value="Unassembled WGS sequence"/>
</dbReference>